<keyword evidence="2" id="KW-1133">Transmembrane helix</keyword>
<feature type="compositionally biased region" description="Gly residues" evidence="1">
    <location>
        <begin position="80"/>
        <end position="102"/>
    </location>
</feature>
<evidence type="ECO:0000256" key="1">
    <source>
        <dbReference type="SAM" id="MobiDB-lite"/>
    </source>
</evidence>
<evidence type="ECO:0008006" key="5">
    <source>
        <dbReference type="Google" id="ProtNLM"/>
    </source>
</evidence>
<sequence length="102" mass="10267">MVLAAAVPEIEQERVREFVERPVGMEAAMFDTVVGVSGLLLVAAAAVHSVMTSRGVISGRRWRRVTSYDSSAASTPTDGGMCGGWGGGDCGSGGGDSGGGSC</sequence>
<protein>
    <recommendedName>
        <fullName evidence="5">TIGR04222 domain-containing membrane protein</fullName>
    </recommendedName>
</protein>
<comment type="caution">
    <text evidence="3">The sequence shown here is derived from an EMBL/GenBank/DDBJ whole genome shotgun (WGS) entry which is preliminary data.</text>
</comment>
<feature type="compositionally biased region" description="Polar residues" evidence="1">
    <location>
        <begin position="68"/>
        <end position="77"/>
    </location>
</feature>
<dbReference type="RefSeq" id="WP_345607703.1">
    <property type="nucleotide sequence ID" value="NZ_BAABJO010000020.1"/>
</dbReference>
<keyword evidence="2" id="KW-0472">Membrane</keyword>
<proteinExistence type="predicted"/>
<accession>A0ABP9NNX2</accession>
<evidence type="ECO:0000256" key="2">
    <source>
        <dbReference type="SAM" id="Phobius"/>
    </source>
</evidence>
<dbReference type="EMBL" id="BAABJO010000020">
    <property type="protein sequence ID" value="GAA5129282.1"/>
    <property type="molecule type" value="Genomic_DNA"/>
</dbReference>
<organism evidence="3 4">
    <name type="scientific">Pseudonocardia adelaidensis</name>
    <dbReference type="NCBI Taxonomy" id="648754"/>
    <lineage>
        <taxon>Bacteria</taxon>
        <taxon>Bacillati</taxon>
        <taxon>Actinomycetota</taxon>
        <taxon>Actinomycetes</taxon>
        <taxon>Pseudonocardiales</taxon>
        <taxon>Pseudonocardiaceae</taxon>
        <taxon>Pseudonocardia</taxon>
    </lineage>
</organism>
<evidence type="ECO:0000313" key="3">
    <source>
        <dbReference type="EMBL" id="GAA5129282.1"/>
    </source>
</evidence>
<dbReference type="Proteomes" id="UP001500804">
    <property type="component" value="Unassembled WGS sequence"/>
</dbReference>
<evidence type="ECO:0000313" key="4">
    <source>
        <dbReference type="Proteomes" id="UP001500804"/>
    </source>
</evidence>
<reference evidence="4" key="1">
    <citation type="journal article" date="2019" name="Int. J. Syst. Evol. Microbiol.">
        <title>The Global Catalogue of Microorganisms (GCM) 10K type strain sequencing project: providing services to taxonomists for standard genome sequencing and annotation.</title>
        <authorList>
            <consortium name="The Broad Institute Genomics Platform"/>
            <consortium name="The Broad Institute Genome Sequencing Center for Infectious Disease"/>
            <person name="Wu L."/>
            <person name="Ma J."/>
        </authorList>
    </citation>
    <scope>NUCLEOTIDE SEQUENCE [LARGE SCALE GENOMIC DNA]</scope>
    <source>
        <strain evidence="4">JCM 18302</strain>
    </source>
</reference>
<keyword evidence="2" id="KW-0812">Transmembrane</keyword>
<feature type="transmembrane region" description="Helical" evidence="2">
    <location>
        <begin position="27"/>
        <end position="51"/>
    </location>
</feature>
<feature type="region of interest" description="Disordered" evidence="1">
    <location>
        <begin position="68"/>
        <end position="102"/>
    </location>
</feature>
<keyword evidence="4" id="KW-1185">Reference proteome</keyword>
<gene>
    <name evidence="3" type="ORF">GCM10023320_49530</name>
</gene>
<name>A0ABP9NNX2_9PSEU</name>